<evidence type="ECO:0000313" key="4">
    <source>
        <dbReference type="Proteomes" id="UP000234585"/>
    </source>
</evidence>
<dbReference type="OrthoDB" id="440566at2759"/>
<dbReference type="PANTHER" id="PTHR13082:SF0">
    <property type="entry name" value="HISTONE DEACETYLASE COMPLEX SUBUNIT SAP18"/>
    <property type="match status" value="1"/>
</dbReference>
<dbReference type="Proteomes" id="UP000234585">
    <property type="component" value="Unassembled WGS sequence"/>
</dbReference>
<feature type="region of interest" description="Disordered" evidence="2">
    <location>
        <begin position="141"/>
        <end position="178"/>
    </location>
</feature>
<dbReference type="PANTHER" id="PTHR13082">
    <property type="entry name" value="SAP18"/>
    <property type="match status" value="1"/>
</dbReference>
<dbReference type="InterPro" id="IPR042534">
    <property type="entry name" value="SAP18_sf"/>
</dbReference>
<dbReference type="Gene3D" id="3.10.20.550">
    <property type="entry name" value="ASAP complex, SAP18 subunit"/>
    <property type="match status" value="1"/>
</dbReference>
<feature type="compositionally biased region" description="Basic and acidic residues" evidence="2">
    <location>
        <begin position="260"/>
        <end position="269"/>
    </location>
</feature>
<sequence>MAAPRDGPNPPQIDRQATTPFHLKLFYRVNNFHPLSDFSIYGASSSSSSSYGGPVSGPNAIRARSPPPAAAPLPAHLQIYTWQSCTLRELSQLLTSALPSLLPDPPIGTRICFRLIYPDTKAAAMAGPDARGRYLSKDIGSVVVGPRDSPYREEHGDEDDNQEGGKKGGGRGPHRMQGNEADKTLQEMRFVIGDYVDCAILPPLEDGSVAPPLTTGRGPSGLPMGGGMRAFREPGFGGRPGAGGAGGPRGRGGERIPFGDWKRGERLPEGGRGGRRGWAPY</sequence>
<proteinExistence type="inferred from homology"/>
<feature type="region of interest" description="Disordered" evidence="2">
    <location>
        <begin position="237"/>
        <end position="281"/>
    </location>
</feature>
<dbReference type="GeneID" id="36521736"/>
<dbReference type="RefSeq" id="XP_024667374.1">
    <property type="nucleotide sequence ID" value="XM_024814576.1"/>
</dbReference>
<dbReference type="GO" id="GO:0005634">
    <property type="term" value="C:nucleus"/>
    <property type="evidence" value="ECO:0007669"/>
    <property type="project" value="TreeGrafter"/>
</dbReference>
<name>A0A2I2EYB5_ASPCN</name>
<evidence type="ECO:0000256" key="1">
    <source>
        <dbReference type="ARBA" id="ARBA00009143"/>
    </source>
</evidence>
<gene>
    <name evidence="3" type="ORF">BDW47DRAFT_114091</name>
</gene>
<dbReference type="InterPro" id="IPR010516">
    <property type="entry name" value="SAP18"/>
</dbReference>
<keyword evidence="4" id="KW-1185">Reference proteome</keyword>
<dbReference type="Pfam" id="PF06487">
    <property type="entry name" value="SAP18"/>
    <property type="match status" value="1"/>
</dbReference>
<accession>A0A2I2EYB5</accession>
<evidence type="ECO:0000256" key="2">
    <source>
        <dbReference type="SAM" id="MobiDB-lite"/>
    </source>
</evidence>
<organism evidence="3 4">
    <name type="scientific">Aspergillus candidus</name>
    <dbReference type="NCBI Taxonomy" id="41067"/>
    <lineage>
        <taxon>Eukaryota</taxon>
        <taxon>Fungi</taxon>
        <taxon>Dikarya</taxon>
        <taxon>Ascomycota</taxon>
        <taxon>Pezizomycotina</taxon>
        <taxon>Eurotiomycetes</taxon>
        <taxon>Eurotiomycetidae</taxon>
        <taxon>Eurotiales</taxon>
        <taxon>Aspergillaceae</taxon>
        <taxon>Aspergillus</taxon>
        <taxon>Aspergillus subgen. Circumdati</taxon>
    </lineage>
</organism>
<dbReference type="AlphaFoldDB" id="A0A2I2EYB5"/>
<feature type="compositionally biased region" description="Gly residues" evidence="2">
    <location>
        <begin position="237"/>
        <end position="250"/>
    </location>
</feature>
<comment type="similarity">
    <text evidence="1">Belongs to the SAP18 family.</text>
</comment>
<reference evidence="3 4" key="1">
    <citation type="submission" date="2017-12" db="EMBL/GenBank/DDBJ databases">
        <authorList>
            <consortium name="DOE Joint Genome Institute"/>
            <person name="Haridas S."/>
            <person name="Kjaerbolling I."/>
            <person name="Vesth T.C."/>
            <person name="Frisvad J.C."/>
            <person name="Nybo J.L."/>
            <person name="Theobald S."/>
            <person name="Kuo A."/>
            <person name="Bowyer P."/>
            <person name="Matsuda Y."/>
            <person name="Mondo S."/>
            <person name="Lyhne E.K."/>
            <person name="Kogle M.E."/>
            <person name="Clum A."/>
            <person name="Lipzen A."/>
            <person name="Salamov A."/>
            <person name="Ngan C.Y."/>
            <person name="Daum C."/>
            <person name="Chiniquy J."/>
            <person name="Barry K."/>
            <person name="LaButti K."/>
            <person name="Simmons B.A."/>
            <person name="Magnuson J.K."/>
            <person name="Mortensen U.H."/>
            <person name="Larsen T.O."/>
            <person name="Grigoriev I.V."/>
            <person name="Baker S.E."/>
            <person name="Andersen M.R."/>
            <person name="Nordberg H.P."/>
            <person name="Cantor M.N."/>
            <person name="Hua S.X."/>
        </authorList>
    </citation>
    <scope>NUCLEOTIDE SEQUENCE [LARGE SCALE GENOMIC DNA]</scope>
    <source>
        <strain evidence="3 4">CBS 102.13</strain>
    </source>
</reference>
<evidence type="ECO:0000313" key="3">
    <source>
        <dbReference type="EMBL" id="PLB33362.1"/>
    </source>
</evidence>
<dbReference type="STRING" id="41067.A0A2I2EYB5"/>
<protein>
    <submittedName>
        <fullName evidence="3">Sin3 associated polypeptide p18-domain-containing protein</fullName>
    </submittedName>
</protein>
<dbReference type="EMBL" id="KZ559211">
    <property type="protein sequence ID" value="PLB33362.1"/>
    <property type="molecule type" value="Genomic_DNA"/>
</dbReference>